<evidence type="ECO:0000256" key="1">
    <source>
        <dbReference type="SAM" id="MobiDB-lite"/>
    </source>
</evidence>
<feature type="compositionally biased region" description="Low complexity" evidence="1">
    <location>
        <begin position="200"/>
        <end position="212"/>
    </location>
</feature>
<reference evidence="2 3" key="1">
    <citation type="journal article" date="2018" name="Evol. Lett.">
        <title>Horizontal gene cluster transfer increased hallucinogenic mushroom diversity.</title>
        <authorList>
            <person name="Reynolds H.T."/>
            <person name="Vijayakumar V."/>
            <person name="Gluck-Thaler E."/>
            <person name="Korotkin H.B."/>
            <person name="Matheny P.B."/>
            <person name="Slot J.C."/>
        </authorList>
    </citation>
    <scope>NUCLEOTIDE SEQUENCE [LARGE SCALE GENOMIC DNA]</scope>
    <source>
        <strain evidence="2 3">2631</strain>
    </source>
</reference>
<protein>
    <submittedName>
        <fullName evidence="2">Uncharacterized protein</fullName>
    </submittedName>
</protein>
<feature type="region of interest" description="Disordered" evidence="1">
    <location>
        <begin position="94"/>
        <end position="243"/>
    </location>
</feature>
<dbReference type="AlphaFoldDB" id="A0A409XI12"/>
<name>A0A409XI12_PSICY</name>
<gene>
    <name evidence="2" type="ORF">CVT25_014912</name>
</gene>
<feature type="compositionally biased region" description="Polar residues" evidence="1">
    <location>
        <begin position="115"/>
        <end position="126"/>
    </location>
</feature>
<proteinExistence type="predicted"/>
<dbReference type="OrthoDB" id="2537258at2759"/>
<evidence type="ECO:0000313" key="2">
    <source>
        <dbReference type="EMBL" id="PPQ90394.1"/>
    </source>
</evidence>
<evidence type="ECO:0000313" key="3">
    <source>
        <dbReference type="Proteomes" id="UP000283269"/>
    </source>
</evidence>
<accession>A0A409XI12</accession>
<organism evidence="2 3">
    <name type="scientific">Psilocybe cyanescens</name>
    <dbReference type="NCBI Taxonomy" id="93625"/>
    <lineage>
        <taxon>Eukaryota</taxon>
        <taxon>Fungi</taxon>
        <taxon>Dikarya</taxon>
        <taxon>Basidiomycota</taxon>
        <taxon>Agaricomycotina</taxon>
        <taxon>Agaricomycetes</taxon>
        <taxon>Agaricomycetidae</taxon>
        <taxon>Agaricales</taxon>
        <taxon>Agaricineae</taxon>
        <taxon>Strophariaceae</taxon>
        <taxon>Psilocybe</taxon>
    </lineage>
</organism>
<comment type="caution">
    <text evidence="2">The sequence shown here is derived from an EMBL/GenBank/DDBJ whole genome shotgun (WGS) entry which is preliminary data.</text>
</comment>
<keyword evidence="3" id="KW-1185">Reference proteome</keyword>
<feature type="compositionally biased region" description="Polar residues" evidence="1">
    <location>
        <begin position="215"/>
        <end position="229"/>
    </location>
</feature>
<feature type="compositionally biased region" description="Low complexity" evidence="1">
    <location>
        <begin position="94"/>
        <end position="107"/>
    </location>
</feature>
<feature type="compositionally biased region" description="Basic residues" evidence="1">
    <location>
        <begin position="166"/>
        <end position="176"/>
    </location>
</feature>
<dbReference type="InParanoid" id="A0A409XI12"/>
<sequence>MNSSTAHHHSHPDSSAAMHRYPTDDMRRLVSSAHSALDQQPAPSLREILLAYKTKGDGDREMLIAMLNAKTAEDQRQASVASLQRTLLEICQHSSPSESIHSSSRSSNYHYPTPGFTQSPRPSEQLPSRRMHHRHRVTSGSRSPPPSRMHSHMPPSRDVPMSHHSEHPRKRHRSSHSPHISHAGVYESSHPSEQFPPSPYSSSERSNSAEYSPRSRGSMTIGSLLSSGPSREMNGDISIQERD</sequence>
<dbReference type="Proteomes" id="UP000283269">
    <property type="component" value="Unassembled WGS sequence"/>
</dbReference>
<dbReference type="EMBL" id="NHYD01001635">
    <property type="protein sequence ID" value="PPQ90394.1"/>
    <property type="molecule type" value="Genomic_DNA"/>
</dbReference>